<feature type="region of interest" description="Disordered" evidence="1">
    <location>
        <begin position="355"/>
        <end position="391"/>
    </location>
</feature>
<feature type="region of interest" description="Disordered" evidence="1">
    <location>
        <begin position="479"/>
        <end position="516"/>
    </location>
</feature>
<accession>A0A8S1DC11</accession>
<evidence type="ECO:0000256" key="1">
    <source>
        <dbReference type="SAM" id="MobiDB-lite"/>
    </source>
</evidence>
<dbReference type="AlphaFoldDB" id="A0A8S1DC11"/>
<protein>
    <recommendedName>
        <fullName evidence="4">DUF4110 domain-containing protein</fullName>
    </recommendedName>
</protein>
<dbReference type="OrthoDB" id="4447at2759"/>
<dbReference type="PANTHER" id="PTHR46063:SF1">
    <property type="entry name" value="KELCH DOMAIN-CONTAINING PROTEIN 4"/>
    <property type="match status" value="1"/>
</dbReference>
<dbReference type="Proteomes" id="UP000494165">
    <property type="component" value="Unassembled WGS sequence"/>
</dbReference>
<dbReference type="EMBL" id="CADEPI010000142">
    <property type="protein sequence ID" value="CAB3377271.1"/>
    <property type="molecule type" value="Genomic_DNA"/>
</dbReference>
<feature type="compositionally biased region" description="Acidic residues" evidence="1">
    <location>
        <begin position="372"/>
        <end position="384"/>
    </location>
</feature>
<sequence length="516" mass="56643">MGKNKNKKGKGAEKTAAKTEKKLSKKQKKDLADLGEDDVEQIVAKCEMEEKKKQTVAEVAIERPAKRSSFAFVAHPEKDELFLFGGEFFNGQKTAMYNDIVTYNLNKGTWTSLAVPKGPAPRSGHQMVAVPGGKGGQLWLFGGEFASPSLSQFYHYNDLWVYQVGEKTWQKINCPGGPSARSGHRMVLHKRQLILFGGYHDNNINFKYFNDVYAFDLKDYKWRKLEPAGIPPAPRSACLMAVAPSGKILVCGGYSKTKVKKDVDKGHTHADSFFLTPEKGDETGTKWKWVSAKSGGASPLPRGGMALVPLTGGKAFAFGGVRDEEGEEDLSGTFLNDSYFVDLETNVWRYVSLSGKKDPSKKSRRRRKDSGDADDMDDEGEQMEEEPRSVVTSDDGIFKVTIGPSPAASAFGGSNASGGSASFAFCPPTRMSAGLAFKHGKAYLFGGQFEEGDRQLTFCDLYSLDVHKMDEWQTVLANEVSPDDWLDSGSSSDDDDDDDDDDSEGEDSEESPMDTD</sequence>
<comment type="caution">
    <text evidence="2">The sequence shown here is derived from an EMBL/GenBank/DDBJ whole genome shotgun (WGS) entry which is preliminary data.</text>
</comment>
<dbReference type="Pfam" id="PF13415">
    <property type="entry name" value="Beta-prop_FBX42"/>
    <property type="match status" value="1"/>
</dbReference>
<evidence type="ECO:0008006" key="4">
    <source>
        <dbReference type="Google" id="ProtNLM"/>
    </source>
</evidence>
<dbReference type="PANTHER" id="PTHR46063">
    <property type="entry name" value="KELCH DOMAIN-CONTAINING PROTEIN"/>
    <property type="match status" value="1"/>
</dbReference>
<feature type="region of interest" description="Disordered" evidence="1">
    <location>
        <begin position="1"/>
        <end position="33"/>
    </location>
</feature>
<keyword evidence="3" id="KW-1185">Reference proteome</keyword>
<proteinExistence type="predicted"/>
<reference evidence="2 3" key="1">
    <citation type="submission" date="2020-04" db="EMBL/GenBank/DDBJ databases">
        <authorList>
            <person name="Alioto T."/>
            <person name="Alioto T."/>
            <person name="Gomez Garrido J."/>
        </authorList>
    </citation>
    <scope>NUCLEOTIDE SEQUENCE [LARGE SCALE GENOMIC DNA]</scope>
</reference>
<dbReference type="InterPro" id="IPR015915">
    <property type="entry name" value="Kelch-typ_b-propeller"/>
</dbReference>
<evidence type="ECO:0000313" key="3">
    <source>
        <dbReference type="Proteomes" id="UP000494165"/>
    </source>
</evidence>
<dbReference type="Gene3D" id="2.120.10.80">
    <property type="entry name" value="Kelch-type beta propeller"/>
    <property type="match status" value="1"/>
</dbReference>
<gene>
    <name evidence="2" type="ORF">CLODIP_2_CD07124</name>
</gene>
<organism evidence="2 3">
    <name type="scientific">Cloeon dipterum</name>
    <dbReference type="NCBI Taxonomy" id="197152"/>
    <lineage>
        <taxon>Eukaryota</taxon>
        <taxon>Metazoa</taxon>
        <taxon>Ecdysozoa</taxon>
        <taxon>Arthropoda</taxon>
        <taxon>Hexapoda</taxon>
        <taxon>Insecta</taxon>
        <taxon>Pterygota</taxon>
        <taxon>Palaeoptera</taxon>
        <taxon>Ephemeroptera</taxon>
        <taxon>Pisciforma</taxon>
        <taxon>Baetidae</taxon>
        <taxon>Cloeon</taxon>
    </lineage>
</organism>
<evidence type="ECO:0000313" key="2">
    <source>
        <dbReference type="EMBL" id="CAB3377271.1"/>
    </source>
</evidence>
<feature type="compositionally biased region" description="Basic and acidic residues" evidence="1">
    <location>
        <begin position="10"/>
        <end position="22"/>
    </location>
</feature>
<dbReference type="InterPro" id="IPR052588">
    <property type="entry name" value="Kelch_domain_protein"/>
</dbReference>
<feature type="compositionally biased region" description="Acidic residues" evidence="1">
    <location>
        <begin position="481"/>
        <end position="516"/>
    </location>
</feature>
<name>A0A8S1DC11_9INSE</name>
<dbReference type="SUPFAM" id="SSF117281">
    <property type="entry name" value="Kelch motif"/>
    <property type="match status" value="1"/>
</dbReference>